<dbReference type="Proteomes" id="UP001367508">
    <property type="component" value="Unassembled WGS sequence"/>
</dbReference>
<dbReference type="AlphaFoldDB" id="A0AAN9LSC1"/>
<proteinExistence type="predicted"/>
<gene>
    <name evidence="1" type="ORF">VNO77_19856</name>
</gene>
<sequence>MDWLGSRFASVDCFRLGWPMRVDSNFFCVPLPHRQRPSNKDKAIITIAWNGSGQLTSIFDGDVFKKVLSIFITVAILKLAQGT</sequence>
<name>A0AAN9LSC1_CANGL</name>
<evidence type="ECO:0000313" key="2">
    <source>
        <dbReference type="Proteomes" id="UP001367508"/>
    </source>
</evidence>
<comment type="caution">
    <text evidence="1">The sequence shown here is derived from an EMBL/GenBank/DDBJ whole genome shotgun (WGS) entry which is preliminary data.</text>
</comment>
<protein>
    <submittedName>
        <fullName evidence="1">Uncharacterized protein</fullName>
    </submittedName>
</protein>
<accession>A0AAN9LSC1</accession>
<evidence type="ECO:0000313" key="1">
    <source>
        <dbReference type="EMBL" id="KAK7339202.1"/>
    </source>
</evidence>
<reference evidence="1 2" key="1">
    <citation type="submission" date="2024-01" db="EMBL/GenBank/DDBJ databases">
        <title>The genomes of 5 underutilized Papilionoideae crops provide insights into root nodulation and disease resistanc.</title>
        <authorList>
            <person name="Jiang F."/>
        </authorList>
    </citation>
    <scope>NUCLEOTIDE SEQUENCE [LARGE SCALE GENOMIC DNA]</scope>
    <source>
        <strain evidence="1">LVBAO_FW01</strain>
        <tissue evidence="1">Leaves</tissue>
    </source>
</reference>
<organism evidence="1 2">
    <name type="scientific">Canavalia gladiata</name>
    <name type="common">Sword bean</name>
    <name type="synonym">Dolichos gladiatus</name>
    <dbReference type="NCBI Taxonomy" id="3824"/>
    <lineage>
        <taxon>Eukaryota</taxon>
        <taxon>Viridiplantae</taxon>
        <taxon>Streptophyta</taxon>
        <taxon>Embryophyta</taxon>
        <taxon>Tracheophyta</taxon>
        <taxon>Spermatophyta</taxon>
        <taxon>Magnoliopsida</taxon>
        <taxon>eudicotyledons</taxon>
        <taxon>Gunneridae</taxon>
        <taxon>Pentapetalae</taxon>
        <taxon>rosids</taxon>
        <taxon>fabids</taxon>
        <taxon>Fabales</taxon>
        <taxon>Fabaceae</taxon>
        <taxon>Papilionoideae</taxon>
        <taxon>50 kb inversion clade</taxon>
        <taxon>NPAAA clade</taxon>
        <taxon>indigoferoid/millettioid clade</taxon>
        <taxon>Phaseoleae</taxon>
        <taxon>Canavalia</taxon>
    </lineage>
</organism>
<dbReference type="EMBL" id="JAYMYQ010000004">
    <property type="protein sequence ID" value="KAK7339202.1"/>
    <property type="molecule type" value="Genomic_DNA"/>
</dbReference>
<keyword evidence="2" id="KW-1185">Reference proteome</keyword>